<sequence>MRLRDRIIELYLPDIALKLFPFLSFLFLWVHEWKERKVGCVHAMDQVCTVLVTYSKQ</sequence>
<accession>A0A5N6XSF9</accession>
<organism evidence="2">
    <name type="scientific">Aspergillus arachidicola</name>
    <dbReference type="NCBI Taxonomy" id="656916"/>
    <lineage>
        <taxon>Eukaryota</taxon>
        <taxon>Fungi</taxon>
        <taxon>Dikarya</taxon>
        <taxon>Ascomycota</taxon>
        <taxon>Pezizomycotina</taxon>
        <taxon>Eurotiomycetes</taxon>
        <taxon>Eurotiomycetidae</taxon>
        <taxon>Eurotiales</taxon>
        <taxon>Aspergillaceae</taxon>
        <taxon>Aspergillus</taxon>
        <taxon>Aspergillus subgen. Circumdati</taxon>
    </lineage>
</organism>
<evidence type="ECO:0000256" key="1">
    <source>
        <dbReference type="SAM" id="Phobius"/>
    </source>
</evidence>
<gene>
    <name evidence="2" type="ORF">BDV24DRAFT_144113</name>
</gene>
<feature type="transmembrane region" description="Helical" evidence="1">
    <location>
        <begin position="12"/>
        <end position="30"/>
    </location>
</feature>
<evidence type="ECO:0000313" key="2">
    <source>
        <dbReference type="EMBL" id="KAE8335316.1"/>
    </source>
</evidence>
<reference evidence="2" key="1">
    <citation type="submission" date="2019-04" db="EMBL/GenBank/DDBJ databases">
        <title>Friends and foes A comparative genomics study of 23 Aspergillus species from section Flavi.</title>
        <authorList>
            <consortium name="DOE Joint Genome Institute"/>
            <person name="Kjaerbolling I."/>
            <person name="Vesth T."/>
            <person name="Frisvad J.C."/>
            <person name="Nybo J.L."/>
            <person name="Theobald S."/>
            <person name="Kildgaard S."/>
            <person name="Isbrandt T."/>
            <person name="Kuo A."/>
            <person name="Sato A."/>
            <person name="Lyhne E.K."/>
            <person name="Kogle M.E."/>
            <person name="Wiebenga A."/>
            <person name="Kun R.S."/>
            <person name="Lubbers R.J."/>
            <person name="Makela M.R."/>
            <person name="Barry K."/>
            <person name="Chovatia M."/>
            <person name="Clum A."/>
            <person name="Daum C."/>
            <person name="Haridas S."/>
            <person name="He G."/>
            <person name="LaButti K."/>
            <person name="Lipzen A."/>
            <person name="Mondo S."/>
            <person name="Riley R."/>
            <person name="Salamov A."/>
            <person name="Simmons B.A."/>
            <person name="Magnuson J.K."/>
            <person name="Henrissat B."/>
            <person name="Mortensen U.H."/>
            <person name="Larsen T.O."/>
            <person name="Devries R.P."/>
            <person name="Grigoriev I.V."/>
            <person name="Machida M."/>
            <person name="Baker S.E."/>
            <person name="Andersen M.R."/>
        </authorList>
    </citation>
    <scope>NUCLEOTIDE SEQUENCE</scope>
    <source>
        <strain evidence="2">CBS 117612</strain>
    </source>
</reference>
<dbReference type="AlphaFoldDB" id="A0A5N6XSF9"/>
<dbReference type="EMBL" id="ML737222">
    <property type="protein sequence ID" value="KAE8335316.1"/>
    <property type="molecule type" value="Genomic_DNA"/>
</dbReference>
<proteinExistence type="predicted"/>
<keyword evidence="1" id="KW-0472">Membrane</keyword>
<keyword evidence="1" id="KW-1133">Transmembrane helix</keyword>
<dbReference type="Proteomes" id="UP000325558">
    <property type="component" value="Unassembled WGS sequence"/>
</dbReference>
<protein>
    <submittedName>
        <fullName evidence="2">Uncharacterized protein</fullName>
    </submittedName>
</protein>
<name>A0A5N6XSF9_9EURO</name>
<keyword evidence="1" id="KW-0812">Transmembrane</keyword>